<reference evidence="4 5" key="1">
    <citation type="submission" date="2019-07" db="EMBL/GenBank/DDBJ databases">
        <title>Whole genome shotgun sequence of Sporosarcina luteola NBRC 105378.</title>
        <authorList>
            <person name="Hosoyama A."/>
            <person name="Uohara A."/>
            <person name="Ohji S."/>
            <person name="Ichikawa N."/>
        </authorList>
    </citation>
    <scope>NUCLEOTIDE SEQUENCE [LARGE SCALE GENOMIC DNA]</scope>
    <source>
        <strain evidence="4 5">NBRC 105378</strain>
    </source>
</reference>
<keyword evidence="2" id="KW-0012">Acyltransferase</keyword>
<evidence type="ECO:0000256" key="1">
    <source>
        <dbReference type="ARBA" id="ARBA00022679"/>
    </source>
</evidence>
<dbReference type="Gene3D" id="3.40.630.30">
    <property type="match status" value="1"/>
</dbReference>
<comment type="caution">
    <text evidence="4">The sequence shown here is derived from an EMBL/GenBank/DDBJ whole genome shotgun (WGS) entry which is preliminary data.</text>
</comment>
<gene>
    <name evidence="4" type="ORF">SLU01_23380</name>
</gene>
<dbReference type="EMBL" id="BJYL01000031">
    <property type="protein sequence ID" value="GEN84026.1"/>
    <property type="molecule type" value="Genomic_DNA"/>
</dbReference>
<dbReference type="InterPro" id="IPR050680">
    <property type="entry name" value="YpeA/RimI_acetyltransf"/>
</dbReference>
<dbReference type="Proteomes" id="UP000321901">
    <property type="component" value="Unassembled WGS sequence"/>
</dbReference>
<evidence type="ECO:0000313" key="5">
    <source>
        <dbReference type="Proteomes" id="UP000321901"/>
    </source>
</evidence>
<dbReference type="InterPro" id="IPR016181">
    <property type="entry name" value="Acyl_CoA_acyltransferase"/>
</dbReference>
<dbReference type="CDD" id="cd04301">
    <property type="entry name" value="NAT_SF"/>
    <property type="match status" value="1"/>
</dbReference>
<keyword evidence="5" id="KW-1185">Reference proteome</keyword>
<dbReference type="InterPro" id="IPR000182">
    <property type="entry name" value="GNAT_dom"/>
</dbReference>
<evidence type="ECO:0000256" key="2">
    <source>
        <dbReference type="ARBA" id="ARBA00023315"/>
    </source>
</evidence>
<accession>A0A511Z9B4</accession>
<feature type="domain" description="N-acetyltransferase" evidence="3">
    <location>
        <begin position="1"/>
        <end position="166"/>
    </location>
</feature>
<dbReference type="AlphaFoldDB" id="A0A511Z9B4"/>
<evidence type="ECO:0000259" key="3">
    <source>
        <dbReference type="PROSITE" id="PS51186"/>
    </source>
</evidence>
<proteinExistence type="predicted"/>
<evidence type="ECO:0000313" key="4">
    <source>
        <dbReference type="EMBL" id="GEN84026.1"/>
    </source>
</evidence>
<dbReference type="PROSITE" id="PS51186">
    <property type="entry name" value="GNAT"/>
    <property type="match status" value="1"/>
</dbReference>
<dbReference type="GO" id="GO:0016747">
    <property type="term" value="F:acyltransferase activity, transferring groups other than amino-acyl groups"/>
    <property type="evidence" value="ECO:0007669"/>
    <property type="project" value="InterPro"/>
</dbReference>
<dbReference type="PANTHER" id="PTHR43420">
    <property type="entry name" value="ACETYLTRANSFERASE"/>
    <property type="match status" value="1"/>
</dbReference>
<dbReference type="Pfam" id="PF13420">
    <property type="entry name" value="Acetyltransf_4"/>
    <property type="match status" value="1"/>
</dbReference>
<protein>
    <submittedName>
        <fullName evidence="4">N-acetyltransferase</fullName>
    </submittedName>
</protein>
<organism evidence="4 5">
    <name type="scientific">Sporosarcina luteola</name>
    <dbReference type="NCBI Taxonomy" id="582850"/>
    <lineage>
        <taxon>Bacteria</taxon>
        <taxon>Bacillati</taxon>
        <taxon>Bacillota</taxon>
        <taxon>Bacilli</taxon>
        <taxon>Bacillales</taxon>
        <taxon>Caryophanaceae</taxon>
        <taxon>Sporosarcina</taxon>
    </lineage>
</organism>
<dbReference type="SUPFAM" id="SSF55729">
    <property type="entry name" value="Acyl-CoA N-acyltransferases (Nat)"/>
    <property type="match status" value="1"/>
</dbReference>
<dbReference type="PANTHER" id="PTHR43420:SF12">
    <property type="entry name" value="N-ACETYLTRANSFERASE DOMAIN-CONTAINING PROTEIN"/>
    <property type="match status" value="1"/>
</dbReference>
<keyword evidence="1 4" id="KW-0808">Transferase</keyword>
<dbReference type="RefSeq" id="WP_147058528.1">
    <property type="nucleotide sequence ID" value="NZ_BJYL01000031.1"/>
</dbReference>
<sequence length="171" mass="19129">MEIRRLRPQDANAYLEIRLEALRTNPEAFASSYLEESGQTAEKYNERFAADDSFTFGAFNDSALIGVITLIPEKMTKLQHRASIVAMYVTPEKRGNGLAKELMKEAIKTAKTIEGIEQIHLTVVSSNAAALGLYASLGFKTYGHEKNALKIDGIYYDEELMVLFLNESIEN</sequence>
<dbReference type="OrthoDB" id="9799092at2"/>
<name>A0A511Z9B4_9BACL</name>